<dbReference type="AlphaFoldDB" id="A0A9J6ZEZ3"/>
<dbReference type="InterPro" id="IPR043751">
    <property type="entry name" value="DUF5696"/>
</dbReference>
<evidence type="ECO:0000313" key="3">
    <source>
        <dbReference type="Proteomes" id="UP001056756"/>
    </source>
</evidence>
<dbReference type="KEGG" id="plig:NAG76_22745"/>
<evidence type="ECO:0000313" key="2">
    <source>
        <dbReference type="EMBL" id="URN94599.1"/>
    </source>
</evidence>
<dbReference type="EMBL" id="CP097899">
    <property type="protein sequence ID" value="URN94599.1"/>
    <property type="molecule type" value="Genomic_DNA"/>
</dbReference>
<feature type="transmembrane region" description="Helical" evidence="1">
    <location>
        <begin position="7"/>
        <end position="26"/>
    </location>
</feature>
<keyword evidence="1" id="KW-0472">Membrane</keyword>
<dbReference type="Gene3D" id="3.20.20.80">
    <property type="entry name" value="Glycosidases"/>
    <property type="match status" value="1"/>
</dbReference>
<dbReference type="Proteomes" id="UP001056756">
    <property type="component" value="Chromosome"/>
</dbReference>
<protein>
    <submittedName>
        <fullName evidence="2">DUF5696 domain-containing protein</fullName>
    </submittedName>
</protein>
<gene>
    <name evidence="2" type="ORF">NAG76_22745</name>
</gene>
<organism evidence="2 3">
    <name type="scientific">Candidatus Pristimantibacillus lignocellulolyticus</name>
    <dbReference type="NCBI Taxonomy" id="2994561"/>
    <lineage>
        <taxon>Bacteria</taxon>
        <taxon>Bacillati</taxon>
        <taxon>Bacillota</taxon>
        <taxon>Bacilli</taxon>
        <taxon>Bacillales</taxon>
        <taxon>Paenibacillaceae</taxon>
        <taxon>Candidatus Pristimantibacillus</taxon>
    </lineage>
</organism>
<proteinExistence type="predicted"/>
<dbReference type="Pfam" id="PF18952">
    <property type="entry name" value="DUF5696"/>
    <property type="match status" value="1"/>
</dbReference>
<evidence type="ECO:0000256" key="1">
    <source>
        <dbReference type="SAM" id="Phobius"/>
    </source>
</evidence>
<sequence>MIQKYGTTIAGAVATLLVLGVLVWFIQSEVGSETSKLNNAIASEISTDASAQLEPRLPVETDFVLAGETDNLKLWADQSTGHFKVEQKESGYIWRSYPDPAYWDTETSTGLWHSNLLSPVIIEYIDATNSKSQAKLTNLMEEKGVIEQYEWISDGFRGVYHFVNSGFKIPFEVVLGEDYVETKVIDSGIEEGTYSLLNLKLYSQFGAQPSINEDGYIFIPDGPGALIKFDKNKNQDKSIYREMVYGSDLSFYNEATNRQAVSMPVFGIKSGEQSFLAVLTEGEQYAKIFAAPANALGQSNWATGEWQYRIKFFQSTDRDGNQGFFTYSNERFEAPSRTTRYYLLSGEQNEYADMATTYRNYLIETYDLHKQQNVSDNIPFYADLVGADLQEGLLWDDYITGTTTDEAIKIVDKLYESGIQNVIGIYNGWQRWGYSSYGELFPVDKRLGGNEGMQKFTAHTQGLGGKVFLAANYALYSSNRGNFWSLNDGLRNMAGTLLKYEANNGDEIPYVSPRYAFKEVAEDVVDYTSIGVDGVMFTGGIGNAPHTDFNTNNKASRAEVIIGQQDTLASLTSEIGESAVDEAAFYSLASVSHIHRLADDYSYDIFVDETIPFAQMALHGLVKYTSEWGNMRNEYHNEFLRSVEYGAYPAYIFSAAPSGAFKKAYSIWHYSLNEEAWIDSAAEQYKRMNEALKDVQDQFIVHHQTLSEGVKLTEYENGKRIIVNYNAESYAYHNIVVPAQDFVVVKEGN</sequence>
<keyword evidence="1" id="KW-0812">Transmembrane</keyword>
<accession>A0A9J6ZEZ3</accession>
<reference evidence="2" key="1">
    <citation type="submission" date="2022-05" db="EMBL/GenBank/DDBJ databases">
        <title>Novel bacterial taxa in a minimal lignocellulolytic consortium and its capacity to transform plastics disclosed by genome-resolved metagenomics.</title>
        <authorList>
            <person name="Rodriguez C.A.D."/>
            <person name="Diaz-Garcia L."/>
            <person name="Herrera K."/>
            <person name="Tarazona N.A."/>
            <person name="Sproer C."/>
            <person name="Overmann J."/>
            <person name="Jimenez D.J."/>
        </authorList>
    </citation>
    <scope>NUCLEOTIDE SEQUENCE</scope>
    <source>
        <strain evidence="2">MAG5</strain>
    </source>
</reference>
<keyword evidence="1" id="KW-1133">Transmembrane helix</keyword>
<name>A0A9J6ZEZ3_9BACL</name>